<gene>
    <name evidence="1" type="ORF">CPB84DRAFT_1849016</name>
</gene>
<evidence type="ECO:0000313" key="1">
    <source>
        <dbReference type="EMBL" id="KAF8891104.1"/>
    </source>
</evidence>
<accession>A0A9P5TLG2</accession>
<dbReference type="EMBL" id="JADNYJ010000073">
    <property type="protein sequence ID" value="KAF8891104.1"/>
    <property type="molecule type" value="Genomic_DNA"/>
</dbReference>
<evidence type="ECO:0000313" key="2">
    <source>
        <dbReference type="Proteomes" id="UP000724874"/>
    </source>
</evidence>
<dbReference type="Proteomes" id="UP000724874">
    <property type="component" value="Unassembled WGS sequence"/>
</dbReference>
<protein>
    <submittedName>
        <fullName evidence="1">Uncharacterized protein</fullName>
    </submittedName>
</protein>
<dbReference type="OrthoDB" id="5424209at2759"/>
<organism evidence="1 2">
    <name type="scientific">Gymnopilus junonius</name>
    <name type="common">Spectacular rustgill mushroom</name>
    <name type="synonym">Gymnopilus spectabilis subsp. junonius</name>
    <dbReference type="NCBI Taxonomy" id="109634"/>
    <lineage>
        <taxon>Eukaryota</taxon>
        <taxon>Fungi</taxon>
        <taxon>Dikarya</taxon>
        <taxon>Basidiomycota</taxon>
        <taxon>Agaricomycotina</taxon>
        <taxon>Agaricomycetes</taxon>
        <taxon>Agaricomycetidae</taxon>
        <taxon>Agaricales</taxon>
        <taxon>Agaricineae</taxon>
        <taxon>Hymenogastraceae</taxon>
        <taxon>Gymnopilus</taxon>
    </lineage>
</organism>
<proteinExistence type="predicted"/>
<name>A0A9P5TLG2_GYMJU</name>
<keyword evidence="2" id="KW-1185">Reference proteome</keyword>
<sequence>MSMQGTLGFNFSVGKDLYAATVRHVMLRDSEGNEEYKYSTSTPQKEVVVMGPQAFNNYLTSIQSKIGSLNHTLTYLSMRSESLLVATQKNGQKTSADDLKLKDTQFQLTKTRTHIQALKGFFVNAKRDWGNLAARVIGRVDWAPPMALLLPMGTAI</sequence>
<dbReference type="AlphaFoldDB" id="A0A9P5TLG2"/>
<comment type="caution">
    <text evidence="1">The sequence shown here is derived from an EMBL/GenBank/DDBJ whole genome shotgun (WGS) entry which is preliminary data.</text>
</comment>
<reference evidence="1" key="1">
    <citation type="submission" date="2020-11" db="EMBL/GenBank/DDBJ databases">
        <authorList>
            <consortium name="DOE Joint Genome Institute"/>
            <person name="Ahrendt S."/>
            <person name="Riley R."/>
            <person name="Andreopoulos W."/>
            <person name="LaButti K."/>
            <person name="Pangilinan J."/>
            <person name="Ruiz-duenas F.J."/>
            <person name="Barrasa J.M."/>
            <person name="Sanchez-Garcia M."/>
            <person name="Camarero S."/>
            <person name="Miyauchi S."/>
            <person name="Serrano A."/>
            <person name="Linde D."/>
            <person name="Babiker R."/>
            <person name="Drula E."/>
            <person name="Ayuso-Fernandez I."/>
            <person name="Pacheco R."/>
            <person name="Padilla G."/>
            <person name="Ferreira P."/>
            <person name="Barriuso J."/>
            <person name="Kellner H."/>
            <person name="Castanera R."/>
            <person name="Alfaro M."/>
            <person name="Ramirez L."/>
            <person name="Pisabarro A.G."/>
            <person name="Kuo A."/>
            <person name="Tritt A."/>
            <person name="Lipzen A."/>
            <person name="He G."/>
            <person name="Yan M."/>
            <person name="Ng V."/>
            <person name="Cullen D."/>
            <person name="Martin F."/>
            <person name="Rosso M.-N."/>
            <person name="Henrissat B."/>
            <person name="Hibbett D."/>
            <person name="Martinez A.T."/>
            <person name="Grigoriev I.V."/>
        </authorList>
    </citation>
    <scope>NUCLEOTIDE SEQUENCE</scope>
    <source>
        <strain evidence="1">AH 44721</strain>
    </source>
</reference>